<evidence type="ECO:0000313" key="2">
    <source>
        <dbReference type="Proteomes" id="UP000821845"/>
    </source>
</evidence>
<keyword evidence="2" id="KW-1185">Reference proteome</keyword>
<proteinExistence type="predicted"/>
<evidence type="ECO:0000313" key="1">
    <source>
        <dbReference type="EMBL" id="KAH6934249.1"/>
    </source>
</evidence>
<dbReference type="EMBL" id="CM023484">
    <property type="protein sequence ID" value="KAH6934249.1"/>
    <property type="molecule type" value="Genomic_DNA"/>
</dbReference>
<dbReference type="Proteomes" id="UP000821845">
    <property type="component" value="Chromosome 4"/>
</dbReference>
<comment type="caution">
    <text evidence="1">The sequence shown here is derived from an EMBL/GenBank/DDBJ whole genome shotgun (WGS) entry which is preliminary data.</text>
</comment>
<organism evidence="1 2">
    <name type="scientific">Hyalomma asiaticum</name>
    <name type="common">Tick</name>
    <dbReference type="NCBI Taxonomy" id="266040"/>
    <lineage>
        <taxon>Eukaryota</taxon>
        <taxon>Metazoa</taxon>
        <taxon>Ecdysozoa</taxon>
        <taxon>Arthropoda</taxon>
        <taxon>Chelicerata</taxon>
        <taxon>Arachnida</taxon>
        <taxon>Acari</taxon>
        <taxon>Parasitiformes</taxon>
        <taxon>Ixodida</taxon>
        <taxon>Ixodoidea</taxon>
        <taxon>Ixodidae</taxon>
        <taxon>Hyalomminae</taxon>
        <taxon>Hyalomma</taxon>
    </lineage>
</organism>
<reference evidence="1" key="1">
    <citation type="submission" date="2020-05" db="EMBL/GenBank/DDBJ databases">
        <title>Large-scale comparative analyses of tick genomes elucidate their genetic diversity and vector capacities.</title>
        <authorList>
            <person name="Jia N."/>
            <person name="Wang J."/>
            <person name="Shi W."/>
            <person name="Du L."/>
            <person name="Sun Y."/>
            <person name="Zhan W."/>
            <person name="Jiang J."/>
            <person name="Wang Q."/>
            <person name="Zhang B."/>
            <person name="Ji P."/>
            <person name="Sakyi L.B."/>
            <person name="Cui X."/>
            <person name="Yuan T."/>
            <person name="Jiang B."/>
            <person name="Yang W."/>
            <person name="Lam T.T.-Y."/>
            <person name="Chang Q."/>
            <person name="Ding S."/>
            <person name="Wang X."/>
            <person name="Zhu J."/>
            <person name="Ruan X."/>
            <person name="Zhao L."/>
            <person name="Wei J."/>
            <person name="Que T."/>
            <person name="Du C."/>
            <person name="Cheng J."/>
            <person name="Dai P."/>
            <person name="Han X."/>
            <person name="Huang E."/>
            <person name="Gao Y."/>
            <person name="Liu J."/>
            <person name="Shao H."/>
            <person name="Ye R."/>
            <person name="Li L."/>
            <person name="Wei W."/>
            <person name="Wang X."/>
            <person name="Wang C."/>
            <person name="Yang T."/>
            <person name="Huo Q."/>
            <person name="Li W."/>
            <person name="Guo W."/>
            <person name="Chen H."/>
            <person name="Zhou L."/>
            <person name="Ni X."/>
            <person name="Tian J."/>
            <person name="Zhou Y."/>
            <person name="Sheng Y."/>
            <person name="Liu T."/>
            <person name="Pan Y."/>
            <person name="Xia L."/>
            <person name="Li J."/>
            <person name="Zhao F."/>
            <person name="Cao W."/>
        </authorList>
    </citation>
    <scope>NUCLEOTIDE SEQUENCE</scope>
    <source>
        <strain evidence="1">Hyas-2018</strain>
    </source>
</reference>
<gene>
    <name evidence="1" type="ORF">HPB50_022621</name>
</gene>
<name>A0ACB7SKC7_HYAAI</name>
<sequence>MDVVVVEETEIIPEDATLEAGWISSQRNKHRKHTSNAPTSPTPQNSISGTAISNGHISHSTAISQRPARKPRQLRLPDNHVKVVIRLKEGLNLSKMGEAQVRDAILREVDLNAVLLKEMNKSHLRSIHLPLSYSKRTFTAYALKLISS</sequence>
<protein>
    <submittedName>
        <fullName evidence="1">Uncharacterized protein</fullName>
    </submittedName>
</protein>
<accession>A0ACB7SKC7</accession>